<evidence type="ECO:0000313" key="5">
    <source>
        <dbReference type="EMBL" id="CAF4843702.1"/>
    </source>
</evidence>
<dbReference type="InterPro" id="IPR011992">
    <property type="entry name" value="EF-hand-dom_pair"/>
</dbReference>
<evidence type="ECO:0000256" key="4">
    <source>
        <dbReference type="ARBA" id="ARBA00023273"/>
    </source>
</evidence>
<organism evidence="5 6">
    <name type="scientific">Pieris macdunnoughi</name>
    <dbReference type="NCBI Taxonomy" id="345717"/>
    <lineage>
        <taxon>Eukaryota</taxon>
        <taxon>Metazoa</taxon>
        <taxon>Ecdysozoa</taxon>
        <taxon>Arthropoda</taxon>
        <taxon>Hexapoda</taxon>
        <taxon>Insecta</taxon>
        <taxon>Pterygota</taxon>
        <taxon>Neoptera</taxon>
        <taxon>Endopterygota</taxon>
        <taxon>Lepidoptera</taxon>
        <taxon>Glossata</taxon>
        <taxon>Ditrysia</taxon>
        <taxon>Papilionoidea</taxon>
        <taxon>Pieridae</taxon>
        <taxon>Pierinae</taxon>
        <taxon>Pieris</taxon>
    </lineage>
</organism>
<comment type="caution">
    <text evidence="5">The sequence shown here is derived from an EMBL/GenBank/DDBJ whole genome shotgun (WGS) entry which is preliminary data.</text>
</comment>
<dbReference type="EMBL" id="CAJOBZ010000014">
    <property type="protein sequence ID" value="CAF4843702.1"/>
    <property type="molecule type" value="Genomic_DNA"/>
</dbReference>
<dbReference type="InterPro" id="IPR050630">
    <property type="entry name" value="WD_repeat_EMAP"/>
</dbReference>
<dbReference type="AlphaFoldDB" id="A0A821RQJ2"/>
<dbReference type="PANTHER" id="PTHR13720">
    <property type="entry name" value="WD-40 REPEAT PROTEIN"/>
    <property type="match status" value="1"/>
</dbReference>
<proteinExistence type="predicted"/>
<dbReference type="Proteomes" id="UP000663880">
    <property type="component" value="Unassembled WGS sequence"/>
</dbReference>
<gene>
    <name evidence="5" type="ORF">PMACD_LOCUS6416</name>
</gene>
<evidence type="ECO:0000256" key="2">
    <source>
        <dbReference type="ARBA" id="ARBA00022574"/>
    </source>
</evidence>
<accession>A0A821RQJ2</accession>
<dbReference type="PANTHER" id="PTHR13720:SF13">
    <property type="entry name" value="CILIA- AND FLAGELLA-ASSOCIATED PROTEIN 251"/>
    <property type="match status" value="1"/>
</dbReference>
<dbReference type="SUPFAM" id="SSF47473">
    <property type="entry name" value="EF-hand"/>
    <property type="match status" value="1"/>
</dbReference>
<reference evidence="5" key="1">
    <citation type="submission" date="2021-02" db="EMBL/GenBank/DDBJ databases">
        <authorList>
            <person name="Steward A R."/>
        </authorList>
    </citation>
    <scope>NUCLEOTIDE SEQUENCE</scope>
</reference>
<keyword evidence="2" id="KW-0853">WD repeat</keyword>
<dbReference type="GO" id="GO:0031514">
    <property type="term" value="C:motile cilium"/>
    <property type="evidence" value="ECO:0007669"/>
    <property type="project" value="TreeGrafter"/>
</dbReference>
<dbReference type="OrthoDB" id="4899631at2759"/>
<keyword evidence="4" id="KW-0966">Cell projection</keyword>
<keyword evidence="3" id="KW-0677">Repeat</keyword>
<evidence type="ECO:0000256" key="3">
    <source>
        <dbReference type="ARBA" id="ARBA00022737"/>
    </source>
</evidence>
<name>A0A821RQJ2_9NEOP</name>
<keyword evidence="6" id="KW-1185">Reference proteome</keyword>
<sequence length="328" mass="37993">MTLSTILGPRFEHPVCRIELITRKGEEDDQDEKYLLFATKNVIGLQTFPLDGNPWKHAGLLGHPLQITGMCFREDSGTLFNIGAKDSCVYQWAANYRAVETTTKQGGGDLDPYYCLVEDGRPGWLFHEIRDLFYYIQILCQGTFSPEIRRVKDYVPIDSLPDMMRALGYFPSEYEVENLIVEAKFKVFQRVPSIEIDFEEFFKLYINHRPAFPDSVKKIRNAFRQFARPNQNDEFVINRDDFLDLLNQNGEHFSRELSWYLLSILYGQSFEDRAALPEPDFEFIPEEITLTELLTNIIGVQDMETFSDYSTRESMVSQIATSSESEDA</sequence>
<protein>
    <submittedName>
        <fullName evidence="5">Uncharacterized protein</fullName>
    </submittedName>
</protein>
<evidence type="ECO:0000313" key="6">
    <source>
        <dbReference type="Proteomes" id="UP000663880"/>
    </source>
</evidence>
<dbReference type="Gene3D" id="1.10.238.10">
    <property type="entry name" value="EF-hand"/>
    <property type="match status" value="1"/>
</dbReference>
<evidence type="ECO:0000256" key="1">
    <source>
        <dbReference type="ARBA" id="ARBA00004138"/>
    </source>
</evidence>
<comment type="subcellular location">
    <subcellularLocation>
        <location evidence="1">Cell projection</location>
        <location evidence="1">Cilium</location>
    </subcellularLocation>
</comment>